<evidence type="ECO:0000313" key="2">
    <source>
        <dbReference type="EMBL" id="MPC65823.1"/>
    </source>
</evidence>
<accession>A0A5B7H6T3</accession>
<name>A0A5B7H6T3_PORTR</name>
<dbReference type="EMBL" id="VSRR010023891">
    <property type="protein sequence ID" value="MPC65823.1"/>
    <property type="molecule type" value="Genomic_DNA"/>
</dbReference>
<protein>
    <submittedName>
        <fullName evidence="2">Uncharacterized protein</fullName>
    </submittedName>
</protein>
<dbReference type="AlphaFoldDB" id="A0A5B7H6T3"/>
<feature type="region of interest" description="Disordered" evidence="1">
    <location>
        <begin position="45"/>
        <end position="98"/>
    </location>
</feature>
<dbReference type="Proteomes" id="UP000324222">
    <property type="component" value="Unassembled WGS sequence"/>
</dbReference>
<reference evidence="2 3" key="1">
    <citation type="submission" date="2019-05" db="EMBL/GenBank/DDBJ databases">
        <title>Another draft genome of Portunus trituberculatus and its Hox gene families provides insights of decapod evolution.</title>
        <authorList>
            <person name="Jeong J.-H."/>
            <person name="Song I."/>
            <person name="Kim S."/>
            <person name="Choi T."/>
            <person name="Kim D."/>
            <person name="Ryu S."/>
            <person name="Kim W."/>
        </authorList>
    </citation>
    <scope>NUCLEOTIDE SEQUENCE [LARGE SCALE GENOMIC DNA]</scope>
    <source>
        <tissue evidence="2">Muscle</tissue>
    </source>
</reference>
<evidence type="ECO:0000313" key="3">
    <source>
        <dbReference type="Proteomes" id="UP000324222"/>
    </source>
</evidence>
<evidence type="ECO:0000256" key="1">
    <source>
        <dbReference type="SAM" id="MobiDB-lite"/>
    </source>
</evidence>
<organism evidence="2 3">
    <name type="scientific">Portunus trituberculatus</name>
    <name type="common">Swimming crab</name>
    <name type="synonym">Neptunus trituberculatus</name>
    <dbReference type="NCBI Taxonomy" id="210409"/>
    <lineage>
        <taxon>Eukaryota</taxon>
        <taxon>Metazoa</taxon>
        <taxon>Ecdysozoa</taxon>
        <taxon>Arthropoda</taxon>
        <taxon>Crustacea</taxon>
        <taxon>Multicrustacea</taxon>
        <taxon>Malacostraca</taxon>
        <taxon>Eumalacostraca</taxon>
        <taxon>Eucarida</taxon>
        <taxon>Decapoda</taxon>
        <taxon>Pleocyemata</taxon>
        <taxon>Brachyura</taxon>
        <taxon>Eubrachyura</taxon>
        <taxon>Portunoidea</taxon>
        <taxon>Portunidae</taxon>
        <taxon>Portuninae</taxon>
        <taxon>Portunus</taxon>
    </lineage>
</organism>
<proteinExistence type="predicted"/>
<gene>
    <name evidence="2" type="ORF">E2C01_059958</name>
</gene>
<keyword evidence="3" id="KW-1185">Reference proteome</keyword>
<comment type="caution">
    <text evidence="2">The sequence shown here is derived from an EMBL/GenBank/DDBJ whole genome shotgun (WGS) entry which is preliminary data.</text>
</comment>
<sequence>MVEVRPCLVVDSADRILTSCSRSRWGVTGFWSNCHRRCLMEVRRGSTQEPASGEALPQAGLGLAQGEQAFPGSVPLHPVRTRSPEKIPPTGVPQPVKE</sequence>